<organism evidence="2 3">
    <name type="scientific">Fluviicoccus keumensis</name>
    <dbReference type="NCBI Taxonomy" id="1435465"/>
    <lineage>
        <taxon>Bacteria</taxon>
        <taxon>Pseudomonadati</taxon>
        <taxon>Pseudomonadota</taxon>
        <taxon>Gammaproteobacteria</taxon>
        <taxon>Moraxellales</taxon>
        <taxon>Moraxellaceae</taxon>
        <taxon>Fluviicoccus</taxon>
    </lineage>
</organism>
<proteinExistence type="predicted"/>
<evidence type="ECO:0000313" key="3">
    <source>
        <dbReference type="Proteomes" id="UP000292423"/>
    </source>
</evidence>
<feature type="domain" description="Spore protein YkvP/CgeB glycosyl transferase-like" evidence="1">
    <location>
        <begin position="211"/>
        <end position="317"/>
    </location>
</feature>
<reference evidence="2 3" key="1">
    <citation type="submission" date="2019-02" db="EMBL/GenBank/DDBJ databases">
        <title>Genomic Encyclopedia of Type Strains, Phase IV (KMG-IV): sequencing the most valuable type-strain genomes for metagenomic binning, comparative biology and taxonomic classification.</title>
        <authorList>
            <person name="Goeker M."/>
        </authorList>
    </citation>
    <scope>NUCLEOTIDE SEQUENCE [LARGE SCALE GENOMIC DNA]</scope>
    <source>
        <strain evidence="2 3">DSM 105135</strain>
    </source>
</reference>
<dbReference type="InterPro" id="IPR055259">
    <property type="entry name" value="YkvP/CgeB_Glyco_trans-like"/>
</dbReference>
<dbReference type="OrthoDB" id="9807414at2"/>
<keyword evidence="2" id="KW-0808">Transferase</keyword>
<name>A0A4Q7Z9Q6_9GAMM</name>
<dbReference type="RefSeq" id="WP_130410514.1">
    <property type="nucleotide sequence ID" value="NZ_SHKX01000010.1"/>
</dbReference>
<dbReference type="Pfam" id="PF13524">
    <property type="entry name" value="Glyco_trans_1_2"/>
    <property type="match status" value="1"/>
</dbReference>
<sequence length="340" mass="38839">MKVLHIANFAYNTHGASFYNCDRKLSAGWVRNGHFVYEFSSRDMARMGTVFRSKHWGGGWMNQEILRICAQVEPDLVLLGHAQLVKPETLAEIRRLYPNTAIALWYVDALFHYHKTGYMKTWALYLDVIFATTGGELLRDLVPGPTVRAYFPNPVEASVESLRNFEQRDFVREFIFCGSVGGDPEREQYLRGLQQALDGIATCFYGMPGVPTVNGVAYYRALAEARMGLNYSRLNDVCLYSSDRVAQLTGNGLLTLSPRIPGFDLLFREHELAYFATTEELIEKVRYYAAHPEEAATVARAGWQRAHEVCAAERVAKFMEETIFGKPYSSDYEWRNEVYR</sequence>
<comment type="caution">
    <text evidence="2">The sequence shown here is derived from an EMBL/GenBank/DDBJ whole genome shotgun (WGS) entry which is preliminary data.</text>
</comment>
<dbReference type="AlphaFoldDB" id="A0A4Q7Z9Q6"/>
<evidence type="ECO:0000313" key="2">
    <source>
        <dbReference type="EMBL" id="RZU47260.1"/>
    </source>
</evidence>
<keyword evidence="3" id="KW-1185">Reference proteome</keyword>
<gene>
    <name evidence="2" type="ORF">EV700_0214</name>
</gene>
<evidence type="ECO:0000259" key="1">
    <source>
        <dbReference type="Pfam" id="PF13524"/>
    </source>
</evidence>
<accession>A0A4Q7Z9Q6</accession>
<dbReference type="Proteomes" id="UP000292423">
    <property type="component" value="Unassembled WGS sequence"/>
</dbReference>
<dbReference type="GO" id="GO:0016740">
    <property type="term" value="F:transferase activity"/>
    <property type="evidence" value="ECO:0007669"/>
    <property type="project" value="UniProtKB-KW"/>
</dbReference>
<protein>
    <submittedName>
        <fullName evidence="2">Glycosyl transferase family 1</fullName>
    </submittedName>
</protein>
<dbReference type="EMBL" id="SHKX01000010">
    <property type="protein sequence ID" value="RZU47260.1"/>
    <property type="molecule type" value="Genomic_DNA"/>
</dbReference>